<name>A0AA40VQ10_9NOST</name>
<feature type="region of interest" description="Disordered" evidence="1">
    <location>
        <begin position="272"/>
        <end position="293"/>
    </location>
</feature>
<proteinExistence type="predicted"/>
<organism evidence="2 3">
    <name type="scientific">Komarekiella delphini-convector SJRDD-AB1</name>
    <dbReference type="NCBI Taxonomy" id="2593771"/>
    <lineage>
        <taxon>Bacteria</taxon>
        <taxon>Bacillati</taxon>
        <taxon>Cyanobacteriota</taxon>
        <taxon>Cyanophyceae</taxon>
        <taxon>Nostocales</taxon>
        <taxon>Nostocaceae</taxon>
        <taxon>Komarekiella</taxon>
        <taxon>Komarekiella delphini-convector</taxon>
    </lineage>
</organism>
<accession>A0AA40VQ10</accession>
<dbReference type="Proteomes" id="UP001165986">
    <property type="component" value="Unassembled WGS sequence"/>
</dbReference>
<dbReference type="EMBL" id="VJXY01000004">
    <property type="protein sequence ID" value="MBD6615420.1"/>
    <property type="molecule type" value="Genomic_DNA"/>
</dbReference>
<gene>
    <name evidence="2" type="ORF">FNW02_06065</name>
</gene>
<evidence type="ECO:0000256" key="1">
    <source>
        <dbReference type="SAM" id="MobiDB-lite"/>
    </source>
</evidence>
<dbReference type="AlphaFoldDB" id="A0AA40VQ10"/>
<reference evidence="2" key="1">
    <citation type="submission" date="2019-07" db="EMBL/GenBank/DDBJ databases">
        <title>Toxilogical consequences of a new and cryptic species of cyanobacteria (Komarekiella delphini-convector) recovered from the epidermis of a bottlenose dolphin and 1500 ft. in the air.</title>
        <authorList>
            <person name="Brown A.O."/>
            <person name="Dvorak P."/>
            <person name="Villanueva C.D."/>
            <person name="Foss A.J."/>
            <person name="Garvey A.D."/>
            <person name="Gibson Q.A."/>
            <person name="Johansen J.R."/>
            <person name="Casamatta D.A."/>
        </authorList>
    </citation>
    <scope>NUCLEOTIDE SEQUENCE</scope>
    <source>
        <strain evidence="2">SJRDD-AB1</strain>
    </source>
</reference>
<feature type="compositionally biased region" description="Polar residues" evidence="1">
    <location>
        <begin position="272"/>
        <end position="286"/>
    </location>
</feature>
<evidence type="ECO:0000313" key="2">
    <source>
        <dbReference type="EMBL" id="MBD6615420.1"/>
    </source>
</evidence>
<comment type="caution">
    <text evidence="2">The sequence shown here is derived from an EMBL/GenBank/DDBJ whole genome shotgun (WGS) entry which is preliminary data.</text>
</comment>
<sequence length="460" mass="54046">MGNISNYWRLVRLTLGKLEINEVEQARSWFYKQFPDFRNVSVTSEHRAIQRRLMEMRSAEALLEPGRRMAEYCLYCFISHQLEAACRELAERFGEQGYFTKDDLFPLVLDAKGGHVLASKILQTFDPSISNLSTWTKGAIRQHRPLIDFQRDCGICCLTDWALLNDIKDRNRLEKILSPYSLTLTPLEIDSIWHLLESYYAVYREDLLQNESRKRSSFCSPTTDEQLQRIVNHLQERGYSSYTSQKVLHGLQSLAEKVRRYKTRRPLSVSIDPNTKTSVYDQSLPNQEKDESEERDEIDFLNRFWEEFPQCLDEAIEQVVSSRLPDKDPQRERFLKVYCMFYCENRNCDEIALAIRCSSRTVAELLKPKKTIKEDIRHKLLNLLCKRTQELVASSESKYIDQSRLKKLDCQLRKILEEIITPEFDQAIAELFTSKNSPKRSLINVQICYYIKRLTGELEL</sequence>
<dbReference type="RefSeq" id="WP_191756655.1">
    <property type="nucleotide sequence ID" value="NZ_VJXY01000004.1"/>
</dbReference>
<keyword evidence="3" id="KW-1185">Reference proteome</keyword>
<protein>
    <submittedName>
        <fullName evidence="2">Uncharacterized protein</fullName>
    </submittedName>
</protein>
<evidence type="ECO:0000313" key="3">
    <source>
        <dbReference type="Proteomes" id="UP001165986"/>
    </source>
</evidence>